<feature type="transmembrane region" description="Helical" evidence="9">
    <location>
        <begin position="143"/>
        <end position="162"/>
    </location>
</feature>
<dbReference type="Gene3D" id="1.20.5.1930">
    <property type="match status" value="1"/>
</dbReference>
<dbReference type="InterPro" id="IPR050482">
    <property type="entry name" value="Sensor_HK_TwoCompSys"/>
</dbReference>
<keyword evidence="9" id="KW-1133">Transmembrane helix</keyword>
<keyword evidence="9" id="KW-0812">Transmembrane</keyword>
<keyword evidence="12" id="KW-1185">Reference proteome</keyword>
<name>A0A5S5CV29_9ACTN</name>
<dbReference type="SUPFAM" id="SSF55874">
    <property type="entry name" value="ATPase domain of HSP90 chaperone/DNA topoisomerase II/histidine kinase"/>
    <property type="match status" value="1"/>
</dbReference>
<keyword evidence="5" id="KW-0547">Nucleotide-binding</keyword>
<dbReference type="InterPro" id="IPR011712">
    <property type="entry name" value="Sig_transdc_His_kin_sub3_dim/P"/>
</dbReference>
<dbReference type="PANTHER" id="PTHR24421">
    <property type="entry name" value="NITRATE/NITRITE SENSOR PROTEIN NARX-RELATED"/>
    <property type="match status" value="1"/>
</dbReference>
<feature type="domain" description="Histidine kinase/HSP90-like ATPase" evidence="10">
    <location>
        <begin position="282"/>
        <end position="374"/>
    </location>
</feature>
<protein>
    <recommendedName>
        <fullName evidence="2">histidine kinase</fullName>
        <ecNumber evidence="2">2.7.13.3</ecNumber>
    </recommendedName>
</protein>
<sequence length="376" mass="39289">MTGVNALLRSVWHEPRPPGPPARAWPDWALVGLALVATVLEGVLRPDLPFRWLQVAVLSALVPLLPWRRTHPLLVLVGWFLALDVLALVTGDGDGLYSAVVGLVLPYALVRWGSGREALAGLAFVLVSAVGLMLVGPTSATDAIGGVAVLASALALGSAARYRARARARELDQVAARERADLARDLHDTVAHHVSAIAIRAQAGLATAAVRPEAATEALRLIEAEASSTLAEMRSMVRTLRRDGPAELAPTPGLADLRRLAGDDGLAVDVGITGDVDAVPPSVAAAVYRLAQESVTNARRHARRATRVDVRLVVDDASVQLRVTDDGEGAPARRDAGFGLPGMAERAALLGGTFDAGPGPEGGWTVTAVLPRRGPA</sequence>
<keyword evidence="6 11" id="KW-0418">Kinase</keyword>
<dbReference type="GO" id="GO:0016020">
    <property type="term" value="C:membrane"/>
    <property type="evidence" value="ECO:0007669"/>
    <property type="project" value="InterPro"/>
</dbReference>
<keyword evidence="7" id="KW-0067">ATP-binding</keyword>
<dbReference type="GO" id="GO:0005524">
    <property type="term" value="F:ATP binding"/>
    <property type="evidence" value="ECO:0007669"/>
    <property type="project" value="UniProtKB-KW"/>
</dbReference>
<comment type="caution">
    <text evidence="11">The sequence shown here is derived from an EMBL/GenBank/DDBJ whole genome shotgun (WGS) entry which is preliminary data.</text>
</comment>
<keyword evidence="9" id="KW-0472">Membrane</keyword>
<evidence type="ECO:0000256" key="8">
    <source>
        <dbReference type="ARBA" id="ARBA00023012"/>
    </source>
</evidence>
<gene>
    <name evidence="11" type="ORF">BD833_106163</name>
</gene>
<proteinExistence type="predicted"/>
<dbReference type="EMBL" id="VNHW01000006">
    <property type="protein sequence ID" value="TYP87573.1"/>
    <property type="molecule type" value="Genomic_DNA"/>
</dbReference>
<keyword evidence="8" id="KW-0902">Two-component regulatory system</keyword>
<dbReference type="Gene3D" id="3.30.565.10">
    <property type="entry name" value="Histidine kinase-like ATPase, C-terminal domain"/>
    <property type="match status" value="1"/>
</dbReference>
<evidence type="ECO:0000256" key="9">
    <source>
        <dbReference type="SAM" id="Phobius"/>
    </source>
</evidence>
<feature type="transmembrane region" description="Helical" evidence="9">
    <location>
        <begin position="73"/>
        <end position="89"/>
    </location>
</feature>
<evidence type="ECO:0000256" key="7">
    <source>
        <dbReference type="ARBA" id="ARBA00022840"/>
    </source>
</evidence>
<dbReference type="InterPro" id="IPR036890">
    <property type="entry name" value="HATPase_C_sf"/>
</dbReference>
<keyword evidence="3" id="KW-0597">Phosphoprotein</keyword>
<evidence type="ECO:0000256" key="1">
    <source>
        <dbReference type="ARBA" id="ARBA00000085"/>
    </source>
</evidence>
<dbReference type="InterPro" id="IPR003594">
    <property type="entry name" value="HATPase_dom"/>
</dbReference>
<accession>A0A5S5CV29</accession>
<evidence type="ECO:0000256" key="6">
    <source>
        <dbReference type="ARBA" id="ARBA00022777"/>
    </source>
</evidence>
<dbReference type="GO" id="GO:0046983">
    <property type="term" value="F:protein dimerization activity"/>
    <property type="evidence" value="ECO:0007669"/>
    <property type="project" value="InterPro"/>
</dbReference>
<dbReference type="GO" id="GO:0000155">
    <property type="term" value="F:phosphorelay sensor kinase activity"/>
    <property type="evidence" value="ECO:0007669"/>
    <property type="project" value="InterPro"/>
</dbReference>
<comment type="catalytic activity">
    <reaction evidence="1">
        <text>ATP + protein L-histidine = ADP + protein N-phospho-L-histidine.</text>
        <dbReference type="EC" id="2.7.13.3"/>
    </reaction>
</comment>
<evidence type="ECO:0000256" key="5">
    <source>
        <dbReference type="ARBA" id="ARBA00022741"/>
    </source>
</evidence>
<dbReference type="AlphaFoldDB" id="A0A5S5CV29"/>
<feature type="transmembrane region" description="Helical" evidence="9">
    <location>
        <begin position="95"/>
        <end position="112"/>
    </location>
</feature>
<evidence type="ECO:0000256" key="3">
    <source>
        <dbReference type="ARBA" id="ARBA00022553"/>
    </source>
</evidence>
<dbReference type="Proteomes" id="UP000322499">
    <property type="component" value="Unassembled WGS sequence"/>
</dbReference>
<feature type="transmembrane region" description="Helical" evidence="9">
    <location>
        <begin position="119"/>
        <end position="137"/>
    </location>
</feature>
<keyword evidence="4" id="KW-0808">Transferase</keyword>
<reference evidence="11 12" key="1">
    <citation type="submission" date="2019-07" db="EMBL/GenBank/DDBJ databases">
        <title>Genomic Encyclopedia of Archaeal and Bacterial Type Strains, Phase II (KMG-II): from individual species to whole genera.</title>
        <authorList>
            <person name="Goeker M."/>
        </authorList>
    </citation>
    <scope>NUCLEOTIDE SEQUENCE [LARGE SCALE GENOMIC DNA]</scope>
    <source>
        <strain evidence="11 12">DSM 46842</strain>
    </source>
</reference>
<dbReference type="Pfam" id="PF07730">
    <property type="entry name" value="HisKA_3"/>
    <property type="match status" value="1"/>
</dbReference>
<organism evidence="11 12">
    <name type="scientific">Blastococcus xanthinilyticus</name>
    <dbReference type="NCBI Taxonomy" id="1564164"/>
    <lineage>
        <taxon>Bacteria</taxon>
        <taxon>Bacillati</taxon>
        <taxon>Actinomycetota</taxon>
        <taxon>Actinomycetes</taxon>
        <taxon>Geodermatophilales</taxon>
        <taxon>Geodermatophilaceae</taxon>
        <taxon>Blastococcus</taxon>
    </lineage>
</organism>
<dbReference type="Pfam" id="PF02518">
    <property type="entry name" value="HATPase_c"/>
    <property type="match status" value="1"/>
</dbReference>
<evidence type="ECO:0000259" key="10">
    <source>
        <dbReference type="SMART" id="SM00387"/>
    </source>
</evidence>
<evidence type="ECO:0000256" key="2">
    <source>
        <dbReference type="ARBA" id="ARBA00012438"/>
    </source>
</evidence>
<evidence type="ECO:0000256" key="4">
    <source>
        <dbReference type="ARBA" id="ARBA00022679"/>
    </source>
</evidence>
<dbReference type="SMART" id="SM00387">
    <property type="entry name" value="HATPase_c"/>
    <property type="match status" value="1"/>
</dbReference>
<dbReference type="EC" id="2.7.13.3" evidence="2"/>
<evidence type="ECO:0000313" key="11">
    <source>
        <dbReference type="EMBL" id="TYP87573.1"/>
    </source>
</evidence>
<evidence type="ECO:0000313" key="12">
    <source>
        <dbReference type="Proteomes" id="UP000322499"/>
    </source>
</evidence>
<dbReference type="CDD" id="cd16917">
    <property type="entry name" value="HATPase_UhpB-NarQ-NarX-like"/>
    <property type="match status" value="1"/>
</dbReference>
<dbReference type="PANTHER" id="PTHR24421:SF10">
    <property type="entry name" value="NITRATE_NITRITE SENSOR PROTEIN NARQ"/>
    <property type="match status" value="1"/>
</dbReference>